<organism evidence="1 2">
    <name type="scientific">Gordonia phage Kabluna</name>
    <dbReference type="NCBI Taxonomy" id="2041511"/>
    <lineage>
        <taxon>Viruses</taxon>
        <taxon>Duplodnaviria</taxon>
        <taxon>Heunggongvirae</taxon>
        <taxon>Uroviricota</taxon>
        <taxon>Caudoviricetes</taxon>
        <taxon>Zierdtviridae</taxon>
        <taxon>Emilbogenvirinae</taxon>
        <taxon>Kablunavirus</taxon>
        <taxon>Kablunavirus kabluna</taxon>
    </lineage>
</organism>
<gene>
    <name evidence="1" type="ORF">SEA_KABLUNA_57</name>
</gene>
<sequence>MDIEQTLKSLDFQPEGVPCDVHRTRWNVVGETLPAGIPERETHRGGCQNLSRKLVTIRLCPCWSDPRNIPDIEGYVFDNGLLVSRLMLCEPHLEYFRHYLNYPFLCPGCGVHFNDADAILLNVQQT</sequence>
<name>A0A2D1GCJ0_9CAUD</name>
<evidence type="ECO:0000313" key="1">
    <source>
        <dbReference type="EMBL" id="ATN89578.1"/>
    </source>
</evidence>
<evidence type="ECO:0000313" key="2">
    <source>
        <dbReference type="Proteomes" id="UP000229692"/>
    </source>
</evidence>
<protein>
    <submittedName>
        <fullName evidence="1">Uncharacterized protein</fullName>
    </submittedName>
</protein>
<reference evidence="1 2" key="1">
    <citation type="submission" date="2017-09" db="EMBL/GenBank/DDBJ databases">
        <authorList>
            <person name="Pope W.H."/>
            <person name="Garlena R.A."/>
            <person name="Russell D.A."/>
            <person name="Jacobs-Sera D."/>
            <person name="Hatfull G.F."/>
        </authorList>
    </citation>
    <scope>NUCLEOTIDE SEQUENCE [LARGE SCALE GENOMIC DNA]</scope>
</reference>
<dbReference type="EMBL" id="MF919510">
    <property type="protein sequence ID" value="ATN89578.1"/>
    <property type="molecule type" value="Genomic_DNA"/>
</dbReference>
<proteinExistence type="predicted"/>
<keyword evidence="2" id="KW-1185">Reference proteome</keyword>
<dbReference type="Proteomes" id="UP000229692">
    <property type="component" value="Segment"/>
</dbReference>
<accession>A0A2D1GCJ0</accession>